<dbReference type="SUPFAM" id="SSF90123">
    <property type="entry name" value="ABC transporter transmembrane region"/>
    <property type="match status" value="1"/>
</dbReference>
<dbReference type="Pfam" id="PF00005">
    <property type="entry name" value="ABC_tran"/>
    <property type="match status" value="1"/>
</dbReference>
<keyword evidence="15" id="KW-0378">Hydrolase</keyword>
<dbReference type="PROSITE" id="PS00211">
    <property type="entry name" value="ABC_TRANSPORTER_1"/>
    <property type="match status" value="1"/>
</dbReference>
<feature type="transmembrane region" description="Helical" evidence="11">
    <location>
        <begin position="165"/>
        <end position="185"/>
    </location>
</feature>
<dbReference type="GO" id="GO:0034040">
    <property type="term" value="F:ATPase-coupled lipid transmembrane transporter activity"/>
    <property type="evidence" value="ECO:0007669"/>
    <property type="project" value="TreeGrafter"/>
</dbReference>
<evidence type="ECO:0000256" key="3">
    <source>
        <dbReference type="ARBA" id="ARBA00022475"/>
    </source>
</evidence>
<keyword evidence="5 11" id="KW-0812">Transmembrane</keyword>
<dbReference type="Proteomes" id="UP000429211">
    <property type="component" value="Unassembled WGS sequence"/>
</dbReference>
<feature type="transmembrane region" description="Helical" evidence="11">
    <location>
        <begin position="134"/>
        <end position="159"/>
    </location>
</feature>
<feature type="transmembrane region" description="Helical" evidence="11">
    <location>
        <begin position="58"/>
        <end position="80"/>
    </location>
</feature>
<accession>A0A6N2R9L3</accession>
<evidence type="ECO:0000313" key="16">
    <source>
        <dbReference type="Proteomes" id="UP000429211"/>
    </source>
</evidence>
<dbReference type="InterPro" id="IPR036640">
    <property type="entry name" value="ABC1_TM_sf"/>
</dbReference>
<dbReference type="PROSITE" id="PS50893">
    <property type="entry name" value="ABC_TRANSPORTER_2"/>
    <property type="match status" value="1"/>
</dbReference>
<dbReference type="SUPFAM" id="SSF52540">
    <property type="entry name" value="P-loop containing nucleoside triphosphate hydrolases"/>
    <property type="match status" value="1"/>
</dbReference>
<dbReference type="GO" id="GO:0140359">
    <property type="term" value="F:ABC-type transporter activity"/>
    <property type="evidence" value="ECO:0007669"/>
    <property type="project" value="InterPro"/>
</dbReference>
<dbReference type="PROSITE" id="PS50929">
    <property type="entry name" value="ABC_TM1F"/>
    <property type="match status" value="1"/>
</dbReference>
<dbReference type="RefSeq" id="WP_034518789.1">
    <property type="nucleotide sequence ID" value="NZ_CACRSP010000002.1"/>
</dbReference>
<dbReference type="InterPro" id="IPR003593">
    <property type="entry name" value="AAA+_ATPase"/>
</dbReference>
<evidence type="ECO:0000256" key="8">
    <source>
        <dbReference type="ARBA" id="ARBA00022989"/>
    </source>
</evidence>
<dbReference type="InterPro" id="IPR017871">
    <property type="entry name" value="ABC_transporter-like_CS"/>
</dbReference>
<dbReference type="SMART" id="SM00382">
    <property type="entry name" value="AAA"/>
    <property type="match status" value="1"/>
</dbReference>
<dbReference type="Gene3D" id="3.40.50.300">
    <property type="entry name" value="P-loop containing nucleotide triphosphate hydrolases"/>
    <property type="match status" value="1"/>
</dbReference>
<dbReference type="PANTHER" id="PTHR24221">
    <property type="entry name" value="ATP-BINDING CASSETTE SUB-FAMILY B"/>
    <property type="match status" value="1"/>
</dbReference>
<dbReference type="GO" id="GO:0005524">
    <property type="term" value="F:ATP binding"/>
    <property type="evidence" value="ECO:0007669"/>
    <property type="project" value="UniProtKB-KW"/>
</dbReference>
<reference evidence="14 16" key="1">
    <citation type="journal article" date="2019" name="Nat. Med.">
        <title>A library of human gut bacterial isolates paired with longitudinal multiomics data enables mechanistic microbiome research.</title>
        <authorList>
            <person name="Poyet M."/>
            <person name="Groussin M."/>
            <person name="Gibbons S.M."/>
            <person name="Avila-Pacheco J."/>
            <person name="Jiang X."/>
            <person name="Kearney S.M."/>
            <person name="Perrotta A.R."/>
            <person name="Berdy B."/>
            <person name="Zhao S."/>
            <person name="Lieberman T.D."/>
            <person name="Swanson P.K."/>
            <person name="Smith M."/>
            <person name="Roesemann S."/>
            <person name="Alexander J.E."/>
            <person name="Rich S.A."/>
            <person name="Livny J."/>
            <person name="Vlamakis H."/>
            <person name="Clish C."/>
            <person name="Bullock K."/>
            <person name="Deik A."/>
            <person name="Scott J."/>
            <person name="Pierce K.A."/>
            <person name="Xavier R.J."/>
            <person name="Alm E.J."/>
        </authorList>
    </citation>
    <scope>NUCLEOTIDE SEQUENCE [LARGE SCALE GENOMIC DNA]</scope>
    <source>
        <strain evidence="14 16">BIOML-A2</strain>
    </source>
</reference>
<evidence type="ECO:0000256" key="2">
    <source>
        <dbReference type="ARBA" id="ARBA00022448"/>
    </source>
</evidence>
<keyword evidence="4" id="KW-0997">Cell inner membrane</keyword>
<keyword evidence="9 11" id="KW-0472">Membrane</keyword>
<evidence type="ECO:0000256" key="4">
    <source>
        <dbReference type="ARBA" id="ARBA00022519"/>
    </source>
</evidence>
<dbReference type="InterPro" id="IPR003439">
    <property type="entry name" value="ABC_transporter-like_ATP-bd"/>
</dbReference>
<evidence type="ECO:0000256" key="6">
    <source>
        <dbReference type="ARBA" id="ARBA00022741"/>
    </source>
</evidence>
<organism evidence="15">
    <name type="scientific">Bifidobacterium dentium</name>
    <dbReference type="NCBI Taxonomy" id="1689"/>
    <lineage>
        <taxon>Bacteria</taxon>
        <taxon>Bacillati</taxon>
        <taxon>Actinomycetota</taxon>
        <taxon>Actinomycetes</taxon>
        <taxon>Bifidobacteriales</taxon>
        <taxon>Bifidobacteriaceae</taxon>
        <taxon>Bifidobacterium</taxon>
    </lineage>
</organism>
<proteinExistence type="inferred from homology"/>
<evidence type="ECO:0000256" key="1">
    <source>
        <dbReference type="ARBA" id="ARBA00004429"/>
    </source>
</evidence>
<name>A0A6N2R9L3_9BIFI</name>
<reference evidence="15" key="2">
    <citation type="submission" date="2019-11" db="EMBL/GenBank/DDBJ databases">
        <authorList>
            <person name="Feng L."/>
        </authorList>
    </citation>
    <scope>NUCLEOTIDE SEQUENCE</scope>
    <source>
        <strain evidence="15">BdentiumLFYP24</strain>
    </source>
</reference>
<evidence type="ECO:0000256" key="11">
    <source>
        <dbReference type="SAM" id="Phobius"/>
    </source>
</evidence>
<keyword evidence="2" id="KW-0813">Transport</keyword>
<dbReference type="GO" id="GO:0005886">
    <property type="term" value="C:plasma membrane"/>
    <property type="evidence" value="ECO:0007669"/>
    <property type="project" value="UniProtKB-SubCell"/>
</dbReference>
<evidence type="ECO:0000256" key="5">
    <source>
        <dbReference type="ARBA" id="ARBA00022692"/>
    </source>
</evidence>
<protein>
    <submittedName>
        <fullName evidence="14">ABC transporter ATP-binding protein</fullName>
    </submittedName>
    <submittedName>
        <fullName evidence="15">Iron import ATP-binding/permease protein IrtB</fullName>
        <ecNumber evidence="15">3.6.3.-</ecNumber>
    </submittedName>
</protein>
<evidence type="ECO:0000256" key="9">
    <source>
        <dbReference type="ARBA" id="ARBA00023136"/>
    </source>
</evidence>
<dbReference type="PANTHER" id="PTHR24221:SF397">
    <property type="entry name" value="ABC TRANSPORTER, ATP-BINDING TRANSMEMBRANE PROTEIN"/>
    <property type="match status" value="1"/>
</dbReference>
<dbReference type="GO" id="GO:0016887">
    <property type="term" value="F:ATP hydrolysis activity"/>
    <property type="evidence" value="ECO:0007669"/>
    <property type="project" value="InterPro"/>
</dbReference>
<dbReference type="Pfam" id="PF00664">
    <property type="entry name" value="ABC_membrane"/>
    <property type="match status" value="1"/>
</dbReference>
<dbReference type="InterPro" id="IPR039421">
    <property type="entry name" value="Type_1_exporter"/>
</dbReference>
<gene>
    <name evidence="15" type="primary">irtB</name>
    <name evidence="15" type="ORF">BDLFYP24_00891</name>
    <name evidence="14" type="ORF">GBB04_08080</name>
</gene>
<evidence type="ECO:0000259" key="12">
    <source>
        <dbReference type="PROSITE" id="PS50893"/>
    </source>
</evidence>
<keyword evidence="8 11" id="KW-1133">Transmembrane helix</keyword>
<dbReference type="EC" id="3.6.3.-" evidence="15"/>
<dbReference type="FunFam" id="3.40.50.300:FF:000221">
    <property type="entry name" value="Multidrug ABC transporter ATP-binding protein"/>
    <property type="match status" value="1"/>
</dbReference>
<dbReference type="Gene3D" id="1.20.1560.10">
    <property type="entry name" value="ABC transporter type 1, transmembrane domain"/>
    <property type="match status" value="1"/>
</dbReference>
<feature type="domain" description="ABC transporter" evidence="12">
    <location>
        <begin position="337"/>
        <end position="572"/>
    </location>
</feature>
<keyword evidence="7 15" id="KW-0067">ATP-binding</keyword>
<evidence type="ECO:0000256" key="7">
    <source>
        <dbReference type="ARBA" id="ARBA00022840"/>
    </source>
</evidence>
<evidence type="ECO:0000313" key="14">
    <source>
        <dbReference type="EMBL" id="KAB7460333.1"/>
    </source>
</evidence>
<dbReference type="EMBL" id="CACRSP010000002">
    <property type="protein sequence ID" value="VYS77537.1"/>
    <property type="molecule type" value="Genomic_DNA"/>
</dbReference>
<evidence type="ECO:0000313" key="15">
    <source>
        <dbReference type="EMBL" id="VYS77537.1"/>
    </source>
</evidence>
<keyword evidence="3" id="KW-1003">Cell membrane</keyword>
<evidence type="ECO:0000256" key="10">
    <source>
        <dbReference type="ARBA" id="ARBA00023455"/>
    </source>
</evidence>
<sequence length="581" mass="62411">MRKTSTLQCLREALAGHVGGFDKAMLLSVMSGVATGLTFAAIIPAAQTLGGASTVMGLGFWQWVAVLAILAVLSGVIDYFKSVISYNSALDFLAIALHGIGDKIASLPLGWFAKGTAGRLSRFATHDLMSIGQSFAHLISPMVTGAASTVTLCVAMLLWDWRIGLTLIIPLPLLWGAGKLSSMMLHRGDDAMLALDFEASSRLVEFATCQGALRSCGASHPYQPLTDALDARTAGQRRSLRWGVAANLLNGMASQLLPVSMIMACAALTLQGTLSPLVGIACMGVSLRFSNTVNDMFAMLLGIEESRKSLDYYLSVMRERPLPEPADPKPVTRPGAVEFDRVRFGYTASAPVLHDVSWTARPGSMLAVVGPSGSGKTTMAKLIARFYDVDAGTVRVGGLDVRDQRASDVVAQLSMVFQDVYLFHGTLIDNIRFGRPEASDDEVMRAAELAGVSEIAQRLPDGWQTNVGEGGKSLSGGERQRVSIARAVLKQAPIVLFDEATSALDVENEAHINECMAQLCATSTVIVIAHKLETIRNADTIIVMGRDGGMLQRGTHDQLIAEPGMYREFYEARRRAESWSL</sequence>
<evidence type="ECO:0000259" key="13">
    <source>
        <dbReference type="PROSITE" id="PS50929"/>
    </source>
</evidence>
<dbReference type="InterPro" id="IPR027417">
    <property type="entry name" value="P-loop_NTPase"/>
</dbReference>
<keyword evidence="6" id="KW-0547">Nucleotide-binding</keyword>
<feature type="domain" description="ABC transmembrane type-1" evidence="13">
    <location>
        <begin position="24"/>
        <end position="305"/>
    </location>
</feature>
<dbReference type="EMBL" id="WDPD01000008">
    <property type="protein sequence ID" value="KAB7460333.1"/>
    <property type="molecule type" value="Genomic_DNA"/>
</dbReference>
<feature type="transmembrane region" description="Helical" evidence="11">
    <location>
        <begin position="25"/>
        <end position="46"/>
    </location>
</feature>
<comment type="similarity">
    <text evidence="10">Belongs to the ABC transporter superfamily. Siderophore-Fe(3+) uptake transporter (SIUT) (TC 3.A.1.21) family.</text>
</comment>
<dbReference type="InterPro" id="IPR011527">
    <property type="entry name" value="ABC1_TM_dom"/>
</dbReference>
<comment type="subcellular location">
    <subcellularLocation>
        <location evidence="1">Cell inner membrane</location>
        <topology evidence="1">Multi-pass membrane protein</topology>
    </subcellularLocation>
</comment>
<dbReference type="AlphaFoldDB" id="A0A6N2R9L3"/>